<proteinExistence type="predicted"/>
<dbReference type="Proteomes" id="UP000177777">
    <property type="component" value="Unassembled WGS sequence"/>
</dbReference>
<protein>
    <submittedName>
        <fullName evidence="1">Uncharacterized protein</fullName>
    </submittedName>
</protein>
<dbReference type="AlphaFoldDB" id="A0A1F6W5J0"/>
<dbReference type="EMBL" id="MFUE01000018">
    <property type="protein sequence ID" value="OGI77180.1"/>
    <property type="molecule type" value="Genomic_DNA"/>
</dbReference>
<dbReference type="STRING" id="1801754.A3D42_00055"/>
<sequence>METLKTFRELFNAILTADNNQSRLAARGVRKLLYSSHGGQYKDIASIIENAPKEYAKINEDFRQENFVMAISVMYFLHNKENQPDFLFPWLFQLLQHENGNIRQAAVRMIGHELGPLTYHIRFPGEKSDFHKFSLGQAGSILFGLFTNLNNLAANLWKPEYRKCKYIDSLPTGPYKSIQLILSHMEDDCGTNKFLEYQGRQNGK</sequence>
<reference evidence="1 2" key="1">
    <citation type="journal article" date="2016" name="Nat. Commun.">
        <title>Thousands of microbial genomes shed light on interconnected biogeochemical processes in an aquifer system.</title>
        <authorList>
            <person name="Anantharaman K."/>
            <person name="Brown C.T."/>
            <person name="Hug L.A."/>
            <person name="Sharon I."/>
            <person name="Castelle C.J."/>
            <person name="Probst A.J."/>
            <person name="Thomas B.C."/>
            <person name="Singh A."/>
            <person name="Wilkins M.J."/>
            <person name="Karaoz U."/>
            <person name="Brodie E.L."/>
            <person name="Williams K.H."/>
            <person name="Hubbard S.S."/>
            <person name="Banfield J.F."/>
        </authorList>
    </citation>
    <scope>NUCLEOTIDE SEQUENCE [LARGE SCALE GENOMIC DNA]</scope>
</reference>
<gene>
    <name evidence="1" type="ORF">A3D42_00055</name>
</gene>
<organism evidence="1 2">
    <name type="scientific">Candidatus Nomurabacteria bacterium RIFCSPHIGHO2_02_FULL_41_18</name>
    <dbReference type="NCBI Taxonomy" id="1801754"/>
    <lineage>
        <taxon>Bacteria</taxon>
        <taxon>Candidatus Nomuraibacteriota</taxon>
    </lineage>
</organism>
<comment type="caution">
    <text evidence="1">The sequence shown here is derived from an EMBL/GenBank/DDBJ whole genome shotgun (WGS) entry which is preliminary data.</text>
</comment>
<name>A0A1F6W5J0_9BACT</name>
<evidence type="ECO:0000313" key="1">
    <source>
        <dbReference type="EMBL" id="OGI77180.1"/>
    </source>
</evidence>
<accession>A0A1F6W5J0</accession>
<evidence type="ECO:0000313" key="2">
    <source>
        <dbReference type="Proteomes" id="UP000177777"/>
    </source>
</evidence>